<sequence length="529" mass="59319">MRMNGKNLSRRNFLGLVGAAGGATAVYNTAMAMGLLQDTGPVATLDLQNAGPVGKKVAILGAGLSGLTVAYELERAGYDVTIIEASNRIGGRNLTLRHGDRVDEMGQEQACNFDDDPELYFNAGPARIPGHHRRILHYCKTLEVPLIVKANVNRLAYTHEEDHFGGKPVRIERYVTDARGFLSELLYKAVDKNAFEQPLSAEDRQRMLLFTRTYGDLSRNGHYKGSARAGYKSGGWATQAEYYENLGLDAVLNSRFWESNNENYENPDWVEPLMEAAGGMDNIIKAFVRNIRSPIVLNAQVQSIQLQQTGVDVVYNHKGERKKISADYCFNSIPTYFMAGIPNNLPEDYMQGLSSLERGWGFKIGLQMKERFWEREGIYGGMTNTSQRISQIWYPSNGIHGKKGVVLGAYQFMDPSGFFERMTPEERIAYAAKCGDKIHKGYSDYIEAGVSVPWRRMNHMMGCGAQWTDETRERYYKLLQQPAGGRHYMIGDQISYHPSWQEGAMASAEYALLDLDQRVRAATSISRTG</sequence>
<dbReference type="InterPro" id="IPR036188">
    <property type="entry name" value="FAD/NAD-bd_sf"/>
</dbReference>
<proteinExistence type="inferred from homology"/>
<dbReference type="NCBIfam" id="TIGR01409">
    <property type="entry name" value="TAT_signal_seq"/>
    <property type="match status" value="1"/>
</dbReference>
<dbReference type="GO" id="GO:0009063">
    <property type="term" value="P:amino acid catabolic process"/>
    <property type="evidence" value="ECO:0007669"/>
    <property type="project" value="TreeGrafter"/>
</dbReference>
<dbReference type="GO" id="GO:0050361">
    <property type="term" value="F:tryptophan 2-monooxygenase activity"/>
    <property type="evidence" value="ECO:0007669"/>
    <property type="project" value="UniProtKB-EC"/>
</dbReference>
<dbReference type="SUPFAM" id="SSF51905">
    <property type="entry name" value="FAD/NAD(P)-binding domain"/>
    <property type="match status" value="1"/>
</dbReference>
<dbReference type="InterPro" id="IPR019546">
    <property type="entry name" value="TAT_signal_bac_arc"/>
</dbReference>
<dbReference type="PANTHER" id="PTHR10742:SF342">
    <property type="entry name" value="AMINE OXIDASE"/>
    <property type="match status" value="1"/>
</dbReference>
<dbReference type="InterPro" id="IPR006311">
    <property type="entry name" value="TAT_signal"/>
</dbReference>
<evidence type="ECO:0000259" key="8">
    <source>
        <dbReference type="Pfam" id="PF01593"/>
    </source>
</evidence>
<evidence type="ECO:0000256" key="7">
    <source>
        <dbReference type="ARBA" id="ARBA00047321"/>
    </source>
</evidence>
<keyword evidence="6" id="KW-0073">Auxin biosynthesis</keyword>
<dbReference type="PANTHER" id="PTHR10742">
    <property type="entry name" value="FLAVIN MONOAMINE OXIDASE"/>
    <property type="match status" value="1"/>
</dbReference>
<comment type="catalytic activity">
    <reaction evidence="7">
        <text>L-tryptophan + O2 = indole-3-acetamide + CO2 + H2O</text>
        <dbReference type="Rhea" id="RHEA:16165"/>
        <dbReference type="ChEBI" id="CHEBI:15377"/>
        <dbReference type="ChEBI" id="CHEBI:15379"/>
        <dbReference type="ChEBI" id="CHEBI:16031"/>
        <dbReference type="ChEBI" id="CHEBI:16526"/>
        <dbReference type="ChEBI" id="CHEBI:57912"/>
        <dbReference type="EC" id="1.13.12.3"/>
    </reaction>
</comment>
<organism evidence="9">
    <name type="scientific">uncultured Woeseiaceae bacterium</name>
    <dbReference type="NCBI Taxonomy" id="1983305"/>
    <lineage>
        <taxon>Bacteria</taxon>
        <taxon>Pseudomonadati</taxon>
        <taxon>Pseudomonadota</taxon>
        <taxon>Gammaproteobacteria</taxon>
        <taxon>Woeseiales</taxon>
        <taxon>Woeseiaceae</taxon>
        <taxon>environmental samples</taxon>
    </lineage>
</organism>
<dbReference type="Pfam" id="PF01593">
    <property type="entry name" value="Amino_oxidase"/>
    <property type="match status" value="1"/>
</dbReference>
<evidence type="ECO:0000256" key="1">
    <source>
        <dbReference type="ARBA" id="ARBA00004814"/>
    </source>
</evidence>
<evidence type="ECO:0000256" key="5">
    <source>
        <dbReference type="ARBA" id="ARBA00022729"/>
    </source>
</evidence>
<dbReference type="EMBL" id="LR633967">
    <property type="protein sequence ID" value="VUX55939.1"/>
    <property type="molecule type" value="Genomic_DNA"/>
</dbReference>
<dbReference type="Gene3D" id="1.20.1440.240">
    <property type="match status" value="1"/>
</dbReference>
<dbReference type="GO" id="GO:0001716">
    <property type="term" value="F:L-amino-acid oxidase activity"/>
    <property type="evidence" value="ECO:0007669"/>
    <property type="project" value="TreeGrafter"/>
</dbReference>
<dbReference type="SUPFAM" id="SSF54373">
    <property type="entry name" value="FAD-linked reductases, C-terminal domain"/>
    <property type="match status" value="1"/>
</dbReference>
<keyword evidence="9" id="KW-0560">Oxidoreductase</keyword>
<dbReference type="InterPro" id="IPR050281">
    <property type="entry name" value="Flavin_monoamine_oxidase"/>
</dbReference>
<comment type="pathway">
    <text evidence="1">Plant hormone metabolism; auxin biosynthesis.</text>
</comment>
<dbReference type="Gene3D" id="3.50.50.60">
    <property type="entry name" value="FAD/NAD(P)-binding domain"/>
    <property type="match status" value="1"/>
</dbReference>
<accession>A0A7D9H443</accession>
<gene>
    <name evidence="9" type="ORF">JTBM06_V1_180003</name>
</gene>
<evidence type="ECO:0000256" key="3">
    <source>
        <dbReference type="ARBA" id="ARBA00012535"/>
    </source>
</evidence>
<feature type="domain" description="Amine oxidase" evidence="8">
    <location>
        <begin position="64"/>
        <end position="510"/>
    </location>
</feature>
<keyword evidence="5" id="KW-0732">Signal</keyword>
<evidence type="ECO:0000256" key="6">
    <source>
        <dbReference type="ARBA" id="ARBA00023070"/>
    </source>
</evidence>
<dbReference type="EC" id="1.13.12.3" evidence="3"/>
<name>A0A7D9H443_9GAMM</name>
<dbReference type="PROSITE" id="PS51318">
    <property type="entry name" value="TAT"/>
    <property type="match status" value="1"/>
</dbReference>
<reference evidence="9" key="1">
    <citation type="submission" date="2019-07" db="EMBL/GenBank/DDBJ databases">
        <authorList>
            <person name="Weber M."/>
            <person name="Kostadinov I."/>
            <person name="Kostadinov D I."/>
        </authorList>
    </citation>
    <scope>NUCLEOTIDE SEQUENCE</scope>
    <source>
        <strain evidence="9">Gfbio:sag-sample-m06:053724c1-46a9-4a36-b237-ea2bf867836b</strain>
    </source>
</reference>
<dbReference type="GO" id="GO:0009851">
    <property type="term" value="P:auxin biosynthetic process"/>
    <property type="evidence" value="ECO:0007669"/>
    <property type="project" value="UniProtKB-KW"/>
</dbReference>
<dbReference type="InterPro" id="IPR002937">
    <property type="entry name" value="Amino_oxidase"/>
</dbReference>
<evidence type="ECO:0000256" key="4">
    <source>
        <dbReference type="ARBA" id="ARBA00017871"/>
    </source>
</evidence>
<protein>
    <recommendedName>
        <fullName evidence="4">Tryptophan 2-monooxygenase</fullName>
        <ecNumber evidence="3">1.13.12.3</ecNumber>
    </recommendedName>
</protein>
<dbReference type="Gene3D" id="3.90.660.10">
    <property type="match status" value="1"/>
</dbReference>
<comment type="similarity">
    <text evidence="2">Belongs to the tryptophan 2-monooxygenase family.</text>
</comment>
<dbReference type="AlphaFoldDB" id="A0A7D9H443"/>
<evidence type="ECO:0000313" key="9">
    <source>
        <dbReference type="EMBL" id="VUX55939.1"/>
    </source>
</evidence>
<evidence type="ECO:0000256" key="2">
    <source>
        <dbReference type="ARBA" id="ARBA00005833"/>
    </source>
</evidence>